<dbReference type="Gene3D" id="1.10.510.10">
    <property type="entry name" value="Transferase(Phosphotransferase) domain 1"/>
    <property type="match status" value="1"/>
</dbReference>
<dbReference type="eggNOG" id="COG0515">
    <property type="taxonomic scope" value="Bacteria"/>
</dbReference>
<dbReference type="InParanoid" id="Q020F7"/>
<evidence type="ECO:0000256" key="5">
    <source>
        <dbReference type="PROSITE-ProRule" id="PRU10141"/>
    </source>
</evidence>
<evidence type="ECO:0000256" key="1">
    <source>
        <dbReference type="ARBA" id="ARBA00022679"/>
    </source>
</evidence>
<sequence>MADSLMPLSKGDRLGPYEILALIGKGGMGEVYRAHDPRLRRDVAIKISSVRFDQRFEREARAIATLNHPNICQVYDVGPDYLVMELVEGITLKERIKEGAIPLEEALRIAGQIAEALSAAHERFIVHRDLKPDNIKIKPDGTVKVLDFGLATVGGAPAPLDSEDSPTSSMSLTQAGAILGTAGYMSPEQARGKPVDARSDIWAFGVVLYEMLTARRLFQGDDLTETLAAIVKEEPNLASVPPQVRRLLEACLQKDPTRRLQAIGDRRLLLVPPEPRRSSWLWPCIAGVTALVTAALAWAHFREAPLALPSLRYHLSRPGDSGFTQFQLSPDGHYLAFVDRSAAVDRLYVRALDSLDDRQFPGTDGATYPFWSPDSAHIAFFSHGKLKQVAIAGGPPTDIADAPDARGGAWGRDGSIVFAPGVTGTLVRVSGTGGGPVPLPLPRAGSGERDSLRFPAFLPDSDLFFYTIEAQTHQGEGVYVGSLNGAPPVRILPDLSITRFVPSPNSRTRGYILFCRQTTLMAQAFDAASLKTAGEAFPLADDVQVVSGNKGFVDFTVSTNGLLIYAAGANPNQVREIVWLDRGGKRGMPVLKQKGITDFALSPDRTKLLYSLATQYVAGDLWLRDVARGVSQRFTFGPFSAYTPIWSPDSSTAAFTAFPEDRLYAKRVDSAKEEAWKISATNTYASSWSADAKLLAFSQSGVTTKDDLWLLPLEGDRKPRIFKQTPYNERSGQISPDGRWMLYSSDPSGRLEIYIELIAPGGAQRQISVEGGFSPRWRADGRELYFISDRAMMAVDVTPGPELTFGTPHELFREPAMVTDDRGGTYQPSADGSQFLVLLPVGGAPIAPPLTVVTNWQVAYHVKN</sequence>
<dbReference type="SUPFAM" id="SSF82171">
    <property type="entry name" value="DPP6 N-terminal domain-like"/>
    <property type="match status" value="2"/>
</dbReference>
<name>Q020F7_SOLUE</name>
<protein>
    <submittedName>
        <fullName evidence="7">Serine/threonine protein kinase</fullName>
    </submittedName>
</protein>
<keyword evidence="4 5" id="KW-0067">ATP-binding</keyword>
<dbReference type="GO" id="GO:0005524">
    <property type="term" value="F:ATP binding"/>
    <property type="evidence" value="ECO:0007669"/>
    <property type="project" value="UniProtKB-UniRule"/>
</dbReference>
<dbReference type="CDD" id="cd14014">
    <property type="entry name" value="STKc_PknB_like"/>
    <property type="match status" value="1"/>
</dbReference>
<dbReference type="GO" id="GO:0004674">
    <property type="term" value="F:protein serine/threonine kinase activity"/>
    <property type="evidence" value="ECO:0007669"/>
    <property type="project" value="UniProtKB-KW"/>
</dbReference>
<organism evidence="7">
    <name type="scientific">Solibacter usitatus (strain Ellin6076)</name>
    <dbReference type="NCBI Taxonomy" id="234267"/>
    <lineage>
        <taxon>Bacteria</taxon>
        <taxon>Pseudomonadati</taxon>
        <taxon>Acidobacteriota</taxon>
        <taxon>Terriglobia</taxon>
        <taxon>Bryobacterales</taxon>
        <taxon>Solibacteraceae</taxon>
        <taxon>Candidatus Solibacter</taxon>
    </lineage>
</organism>
<dbReference type="InterPro" id="IPR000719">
    <property type="entry name" value="Prot_kinase_dom"/>
</dbReference>
<dbReference type="EMBL" id="CP000473">
    <property type="protein sequence ID" value="ABJ84696.1"/>
    <property type="molecule type" value="Genomic_DNA"/>
</dbReference>
<dbReference type="SMART" id="SM00220">
    <property type="entry name" value="S_TKc"/>
    <property type="match status" value="1"/>
</dbReference>
<dbReference type="Pfam" id="PF07676">
    <property type="entry name" value="PD40"/>
    <property type="match status" value="3"/>
</dbReference>
<dbReference type="Gene3D" id="3.30.200.20">
    <property type="entry name" value="Phosphorylase Kinase, domain 1"/>
    <property type="match status" value="1"/>
</dbReference>
<dbReference type="PANTHER" id="PTHR43289:SF34">
    <property type="entry name" value="SERINE_THREONINE-PROTEIN KINASE YBDM-RELATED"/>
    <property type="match status" value="1"/>
</dbReference>
<dbReference type="InterPro" id="IPR011042">
    <property type="entry name" value="6-blade_b-propeller_TolB-like"/>
</dbReference>
<proteinExistence type="predicted"/>
<dbReference type="PANTHER" id="PTHR43289">
    <property type="entry name" value="MITOGEN-ACTIVATED PROTEIN KINASE KINASE KINASE 20-RELATED"/>
    <property type="match status" value="1"/>
</dbReference>
<gene>
    <name evidence="7" type="ordered locus">Acid_3725</name>
</gene>
<dbReference type="Gene3D" id="2.120.10.30">
    <property type="entry name" value="TolB, C-terminal domain"/>
    <property type="match status" value="2"/>
</dbReference>
<dbReference type="PROSITE" id="PS50011">
    <property type="entry name" value="PROTEIN_KINASE_DOM"/>
    <property type="match status" value="1"/>
</dbReference>
<keyword evidence="1" id="KW-0808">Transferase</keyword>
<dbReference type="SUPFAM" id="SSF56112">
    <property type="entry name" value="Protein kinase-like (PK-like)"/>
    <property type="match status" value="1"/>
</dbReference>
<feature type="domain" description="Protein kinase" evidence="6">
    <location>
        <begin position="17"/>
        <end position="281"/>
    </location>
</feature>
<keyword evidence="3 7" id="KW-0418">Kinase</keyword>
<accession>Q020F7</accession>
<dbReference type="KEGG" id="sus:Acid_3725"/>
<dbReference type="Pfam" id="PF00069">
    <property type="entry name" value="Pkinase"/>
    <property type="match status" value="1"/>
</dbReference>
<evidence type="ECO:0000313" key="7">
    <source>
        <dbReference type="EMBL" id="ABJ84696.1"/>
    </source>
</evidence>
<reference evidence="7" key="1">
    <citation type="submission" date="2006-10" db="EMBL/GenBank/DDBJ databases">
        <title>Complete sequence of Solibacter usitatus Ellin6076.</title>
        <authorList>
            <consortium name="US DOE Joint Genome Institute"/>
            <person name="Copeland A."/>
            <person name="Lucas S."/>
            <person name="Lapidus A."/>
            <person name="Barry K."/>
            <person name="Detter J.C."/>
            <person name="Glavina del Rio T."/>
            <person name="Hammon N."/>
            <person name="Israni S."/>
            <person name="Dalin E."/>
            <person name="Tice H."/>
            <person name="Pitluck S."/>
            <person name="Thompson L.S."/>
            <person name="Brettin T."/>
            <person name="Bruce D."/>
            <person name="Han C."/>
            <person name="Tapia R."/>
            <person name="Gilna P."/>
            <person name="Schmutz J."/>
            <person name="Larimer F."/>
            <person name="Land M."/>
            <person name="Hauser L."/>
            <person name="Kyrpides N."/>
            <person name="Mikhailova N."/>
            <person name="Janssen P.H."/>
            <person name="Kuske C.R."/>
            <person name="Richardson P."/>
        </authorList>
    </citation>
    <scope>NUCLEOTIDE SEQUENCE</scope>
    <source>
        <strain evidence="7">Ellin6076</strain>
    </source>
</reference>
<dbReference type="Gene3D" id="2.120.10.60">
    <property type="entry name" value="Tricorn protease N-terminal domain"/>
    <property type="match status" value="1"/>
</dbReference>
<dbReference type="InterPro" id="IPR017441">
    <property type="entry name" value="Protein_kinase_ATP_BS"/>
</dbReference>
<dbReference type="AlphaFoldDB" id="Q020F7"/>
<dbReference type="InterPro" id="IPR011659">
    <property type="entry name" value="WD40"/>
</dbReference>
<evidence type="ECO:0000256" key="4">
    <source>
        <dbReference type="ARBA" id="ARBA00022840"/>
    </source>
</evidence>
<keyword evidence="2 5" id="KW-0547">Nucleotide-binding</keyword>
<evidence type="ECO:0000256" key="3">
    <source>
        <dbReference type="ARBA" id="ARBA00022777"/>
    </source>
</evidence>
<dbReference type="PROSITE" id="PS00107">
    <property type="entry name" value="PROTEIN_KINASE_ATP"/>
    <property type="match status" value="1"/>
</dbReference>
<dbReference type="STRING" id="234267.Acid_3725"/>
<keyword evidence="7" id="KW-0723">Serine/threonine-protein kinase</keyword>
<dbReference type="HOGENOM" id="CLU_012906_0_0_0"/>
<feature type="binding site" evidence="5">
    <location>
        <position position="46"/>
    </location>
    <ligand>
        <name>ATP</name>
        <dbReference type="ChEBI" id="CHEBI:30616"/>
    </ligand>
</feature>
<dbReference type="eggNOG" id="COG0823">
    <property type="taxonomic scope" value="Bacteria"/>
</dbReference>
<dbReference type="InterPro" id="IPR011009">
    <property type="entry name" value="Kinase-like_dom_sf"/>
</dbReference>
<evidence type="ECO:0000256" key="2">
    <source>
        <dbReference type="ARBA" id="ARBA00022741"/>
    </source>
</evidence>
<evidence type="ECO:0000259" key="6">
    <source>
        <dbReference type="PROSITE" id="PS50011"/>
    </source>
</evidence>